<dbReference type="SUPFAM" id="SSF103515">
    <property type="entry name" value="Autotransporter"/>
    <property type="match status" value="1"/>
</dbReference>
<dbReference type="PANTHER" id="PTHR42884:SF14">
    <property type="entry name" value="NEUROENDOCRINE CONVERTASE 1"/>
    <property type="match status" value="1"/>
</dbReference>
<keyword evidence="4 5" id="KW-0720">Serine protease</keyword>
<dbReference type="SMART" id="SM00869">
    <property type="entry name" value="Autotransporter"/>
    <property type="match status" value="1"/>
</dbReference>
<dbReference type="RefSeq" id="WP_103221679.1">
    <property type="nucleotide sequence ID" value="NZ_PPCN01000002.1"/>
</dbReference>
<evidence type="ECO:0000313" key="8">
    <source>
        <dbReference type="EMBL" id="POF32676.1"/>
    </source>
</evidence>
<dbReference type="Gene3D" id="2.40.128.130">
    <property type="entry name" value="Autotransporter beta-domain"/>
    <property type="match status" value="1"/>
</dbReference>
<feature type="signal peptide" evidence="6">
    <location>
        <begin position="1"/>
        <end position="25"/>
    </location>
</feature>
<evidence type="ECO:0000256" key="6">
    <source>
        <dbReference type="SAM" id="SignalP"/>
    </source>
</evidence>
<dbReference type="PROSITE" id="PS00137">
    <property type="entry name" value="SUBTILASE_HIS"/>
    <property type="match status" value="1"/>
</dbReference>
<dbReference type="PROSITE" id="PS51892">
    <property type="entry name" value="SUBTILASE"/>
    <property type="match status" value="1"/>
</dbReference>
<evidence type="ECO:0000256" key="3">
    <source>
        <dbReference type="ARBA" id="ARBA00022801"/>
    </source>
</evidence>
<dbReference type="GO" id="GO:0016485">
    <property type="term" value="P:protein processing"/>
    <property type="evidence" value="ECO:0007669"/>
    <property type="project" value="TreeGrafter"/>
</dbReference>
<dbReference type="InterPro" id="IPR022398">
    <property type="entry name" value="Peptidase_S8_His-AS"/>
</dbReference>
<proteinExistence type="inferred from homology"/>
<dbReference type="Gene3D" id="3.40.50.200">
    <property type="entry name" value="Peptidase S8/S53 domain"/>
    <property type="match status" value="1"/>
</dbReference>
<dbReference type="InterPro" id="IPR005546">
    <property type="entry name" value="Autotransporte_beta"/>
</dbReference>
<dbReference type="InterPro" id="IPR015500">
    <property type="entry name" value="Peptidase_S8_subtilisin-rel"/>
</dbReference>
<feature type="chain" id="PRO_5015622246" evidence="6">
    <location>
        <begin position="26"/>
        <end position="680"/>
    </location>
</feature>
<gene>
    <name evidence="8" type="ORF">CLV41_10279</name>
</gene>
<dbReference type="EMBL" id="PPCN01000002">
    <property type="protein sequence ID" value="POF32676.1"/>
    <property type="molecule type" value="Genomic_DNA"/>
</dbReference>
<evidence type="ECO:0000256" key="5">
    <source>
        <dbReference type="PROSITE-ProRule" id="PRU01240"/>
    </source>
</evidence>
<dbReference type="GO" id="GO:0004252">
    <property type="term" value="F:serine-type endopeptidase activity"/>
    <property type="evidence" value="ECO:0007669"/>
    <property type="project" value="UniProtKB-UniRule"/>
</dbReference>
<feature type="domain" description="Autotransporter" evidence="7">
    <location>
        <begin position="397"/>
        <end position="680"/>
    </location>
</feature>
<dbReference type="GO" id="GO:0005886">
    <property type="term" value="C:plasma membrane"/>
    <property type="evidence" value="ECO:0007669"/>
    <property type="project" value="TreeGrafter"/>
</dbReference>
<feature type="active site" description="Charge relay system" evidence="5">
    <location>
        <position position="285"/>
    </location>
</feature>
<keyword evidence="9" id="KW-1185">Reference proteome</keyword>
<dbReference type="Proteomes" id="UP000236959">
    <property type="component" value="Unassembled WGS sequence"/>
</dbReference>
<feature type="active site" description="Charge relay system" evidence="5">
    <location>
        <position position="58"/>
    </location>
</feature>
<dbReference type="InterPro" id="IPR036709">
    <property type="entry name" value="Autotransporte_beta_dom_sf"/>
</dbReference>
<keyword evidence="2 6" id="KW-0732">Signal</keyword>
<reference evidence="8 9" key="1">
    <citation type="submission" date="2018-01" db="EMBL/GenBank/DDBJ databases">
        <title>Genomic Encyclopedia of Archaeal and Bacterial Type Strains, Phase II (KMG-II): from individual species to whole genera.</title>
        <authorList>
            <person name="Goeker M."/>
        </authorList>
    </citation>
    <scope>NUCLEOTIDE SEQUENCE [LARGE SCALE GENOMIC DNA]</scope>
    <source>
        <strain evidence="8 9">DSM 17023</strain>
    </source>
</reference>
<dbReference type="InterPro" id="IPR036852">
    <property type="entry name" value="Peptidase_S8/S53_dom_sf"/>
</dbReference>
<dbReference type="InterPro" id="IPR023827">
    <property type="entry name" value="Peptidase_S8_Asp-AS"/>
</dbReference>
<evidence type="ECO:0000256" key="2">
    <source>
        <dbReference type="ARBA" id="ARBA00022729"/>
    </source>
</evidence>
<dbReference type="PRINTS" id="PR00723">
    <property type="entry name" value="SUBTILISIN"/>
</dbReference>
<evidence type="ECO:0000313" key="9">
    <source>
        <dbReference type="Proteomes" id="UP000236959"/>
    </source>
</evidence>
<evidence type="ECO:0000259" key="7">
    <source>
        <dbReference type="PROSITE" id="PS51208"/>
    </source>
</evidence>
<keyword evidence="3 5" id="KW-0378">Hydrolase</keyword>
<name>A0A2S3UYB1_9HYPH</name>
<dbReference type="InterPro" id="IPR023828">
    <property type="entry name" value="Peptidase_S8_Ser-AS"/>
</dbReference>
<organism evidence="8 9">
    <name type="scientific">Roseibium marinum</name>
    <dbReference type="NCBI Taxonomy" id="281252"/>
    <lineage>
        <taxon>Bacteria</taxon>
        <taxon>Pseudomonadati</taxon>
        <taxon>Pseudomonadota</taxon>
        <taxon>Alphaproteobacteria</taxon>
        <taxon>Hyphomicrobiales</taxon>
        <taxon>Stappiaceae</taxon>
        <taxon>Roseibium</taxon>
    </lineage>
</organism>
<dbReference type="PANTHER" id="PTHR42884">
    <property type="entry name" value="PROPROTEIN CONVERTASE SUBTILISIN/KEXIN-RELATED"/>
    <property type="match status" value="1"/>
</dbReference>
<protein>
    <submittedName>
        <fullName evidence="8">Subtilase family protein</fullName>
    </submittedName>
</protein>
<dbReference type="InterPro" id="IPR000209">
    <property type="entry name" value="Peptidase_S8/S53_dom"/>
</dbReference>
<dbReference type="PROSITE" id="PS51208">
    <property type="entry name" value="AUTOTRANSPORTER"/>
    <property type="match status" value="1"/>
</dbReference>
<comment type="caution">
    <text evidence="8">The sequence shown here is derived from an EMBL/GenBank/DDBJ whole genome shotgun (WGS) entry which is preliminary data.</text>
</comment>
<dbReference type="InterPro" id="IPR034061">
    <property type="entry name" value="Peptidases_S8_Autotransporter"/>
</dbReference>
<dbReference type="SUPFAM" id="SSF52743">
    <property type="entry name" value="Subtilisin-like"/>
    <property type="match status" value="1"/>
</dbReference>
<dbReference type="PROSITE" id="PS00138">
    <property type="entry name" value="SUBTILASE_SER"/>
    <property type="match status" value="1"/>
</dbReference>
<evidence type="ECO:0000256" key="1">
    <source>
        <dbReference type="ARBA" id="ARBA00022670"/>
    </source>
</evidence>
<dbReference type="AlphaFoldDB" id="A0A2S3UYB1"/>
<dbReference type="PROSITE" id="PS00136">
    <property type="entry name" value="SUBTILASE_ASP"/>
    <property type="match status" value="1"/>
</dbReference>
<dbReference type="Pfam" id="PF03797">
    <property type="entry name" value="Autotransporter"/>
    <property type="match status" value="1"/>
</dbReference>
<dbReference type="CDD" id="cd04848">
    <property type="entry name" value="Peptidases_S8_Autotransporter_serine_protease_like"/>
    <property type="match status" value="1"/>
</dbReference>
<dbReference type="OrthoDB" id="9816306at2"/>
<evidence type="ECO:0000256" key="4">
    <source>
        <dbReference type="ARBA" id="ARBA00022825"/>
    </source>
</evidence>
<keyword evidence="1 5" id="KW-0645">Protease</keyword>
<dbReference type="Pfam" id="PF00082">
    <property type="entry name" value="Peptidase_S8"/>
    <property type="match status" value="1"/>
</dbReference>
<feature type="active site" description="Charge relay system" evidence="5">
    <location>
        <position position="92"/>
    </location>
</feature>
<sequence>MRKFLCHSATIVPAVACLVPGSGFADEFSNQYGLALIYAEAAFQAGYTGSSVNIGIVDSGITVDHPDLAPNLSSFSLDGNTLGPVTEDPNGHGTHVAGIIGAARNGFGMMGVAPDAKLTALAIFDEDGDAEDEELEIAVPRVYEYGLGKGIEFFNNSWGGESVDPEDEEDIEEGRAYIRKNMPKQLGAFRNAANQGAVLVWATGNDSETDPSLESQLPVYFSELTSSWLAVTAVGRDGKITDYANWCGVAANWCLAAPGGGDDEDQDGIYSAANDGGYVRYSGTSMAAPHVTGALAIAREMYPNAAATDLAQLVLQTSSDIGAGGIDKVYGWGLLNIGNLVATRQVETATFPAQNIWAQADILNQIIDLTRRGPGLSGTGSDTGNGVLVSTHGANEAPALEKRITVQPIVANSKLAGSGSQSGATSWSGGVLGSMELLRTDTATLGAALGFTGSRVDAGGNRADVTGYHLAIFGAYDDQRLFADAAAGFSAFRTHQTRKDISGTNGTILGASGLTASSESTDLGGWLAARAGSSFETRAGALRPYVHGRLVHQWMGSYDESGAGVFNLSASADSTTGTTAGIGLNMRPHAADFSFATLHAQLDVAYARAIGPDQYTREVQLLGSNLTGATAEIGRDIAMVSAGMELDFTDSGLKSSLGYSGAYRENADSHMVSFKLSLRF</sequence>
<accession>A0A2S3UYB1</accession>
<comment type="similarity">
    <text evidence="5">Belongs to the peptidase S8 family.</text>
</comment>